<accession>A0ABR9TWI8</accession>
<comment type="caution">
    <text evidence="1">The sequence shown here is derived from an EMBL/GenBank/DDBJ whole genome shotgun (WGS) entry which is preliminary data.</text>
</comment>
<dbReference type="Proteomes" id="UP000647836">
    <property type="component" value="Unassembled WGS sequence"/>
</dbReference>
<reference evidence="1 2" key="1">
    <citation type="submission" date="2020-10" db="EMBL/GenBank/DDBJ databases">
        <authorList>
            <person name="Castelo-Branco R."/>
            <person name="Eusebio N."/>
            <person name="Adriana R."/>
            <person name="Vieira A."/>
            <person name="Brugerolle De Fraissinette N."/>
            <person name="Rezende De Castro R."/>
            <person name="Schneider M.P."/>
            <person name="Vasconcelos V."/>
            <person name="Leao P.N."/>
        </authorList>
    </citation>
    <scope>NUCLEOTIDE SEQUENCE [LARGE SCALE GENOMIC DNA]</scope>
    <source>
        <strain evidence="1 2">LEGE 07299</strain>
    </source>
</reference>
<name>A0ABR9TWI8_9NOSO</name>
<evidence type="ECO:0000313" key="1">
    <source>
        <dbReference type="EMBL" id="MBE9104450.1"/>
    </source>
</evidence>
<gene>
    <name evidence="1" type="ORF">IQ229_05720</name>
</gene>
<organism evidence="1 2">
    <name type="scientific">Nostoc cf. edaphicum LEGE 07299</name>
    <dbReference type="NCBI Taxonomy" id="2777974"/>
    <lineage>
        <taxon>Bacteria</taxon>
        <taxon>Bacillati</taxon>
        <taxon>Cyanobacteriota</taxon>
        <taxon>Cyanophyceae</taxon>
        <taxon>Nostocales</taxon>
        <taxon>Nostocaceae</taxon>
        <taxon>Nostoc</taxon>
    </lineage>
</organism>
<sequence>MRIRDAIAIYLTPSDRLALLLLHRLYPEIATEVMSKETLSLPLESNLRKIKPQLEYHSDN</sequence>
<evidence type="ECO:0000313" key="2">
    <source>
        <dbReference type="Proteomes" id="UP000647836"/>
    </source>
</evidence>
<dbReference type="RefSeq" id="WP_194042055.1">
    <property type="nucleotide sequence ID" value="NZ_JADEXF010000127.1"/>
</dbReference>
<proteinExistence type="predicted"/>
<protein>
    <submittedName>
        <fullName evidence="1">Uncharacterized protein</fullName>
    </submittedName>
</protein>
<keyword evidence="2" id="KW-1185">Reference proteome</keyword>
<dbReference type="EMBL" id="JADEXF010000127">
    <property type="protein sequence ID" value="MBE9104450.1"/>
    <property type="molecule type" value="Genomic_DNA"/>
</dbReference>